<evidence type="ECO:0000256" key="1">
    <source>
        <dbReference type="ARBA" id="ARBA00007074"/>
    </source>
</evidence>
<keyword evidence="4" id="KW-0788">Thiol protease</keyword>
<dbReference type="PANTHER" id="PTHR47359">
    <property type="entry name" value="PEPTIDOGLYCAN DL-ENDOPEPTIDASE CWLO"/>
    <property type="match status" value="1"/>
</dbReference>
<evidence type="ECO:0000256" key="4">
    <source>
        <dbReference type="ARBA" id="ARBA00022807"/>
    </source>
</evidence>
<keyword evidence="7" id="KW-1185">Reference proteome</keyword>
<dbReference type="PANTHER" id="PTHR47359:SF3">
    <property type="entry name" value="NLP_P60 DOMAIN-CONTAINING PROTEIN-RELATED"/>
    <property type="match status" value="1"/>
</dbReference>
<dbReference type="PROSITE" id="PS51935">
    <property type="entry name" value="NLPC_P60"/>
    <property type="match status" value="1"/>
</dbReference>
<proteinExistence type="inferred from homology"/>
<feature type="domain" description="NlpC/P60" evidence="5">
    <location>
        <begin position="69"/>
        <end position="186"/>
    </location>
</feature>
<accession>A0ABP7K2M2</accession>
<dbReference type="InterPro" id="IPR000064">
    <property type="entry name" value="NLP_P60_dom"/>
</dbReference>
<dbReference type="InterPro" id="IPR051794">
    <property type="entry name" value="PG_Endopeptidase_C40"/>
</dbReference>
<evidence type="ECO:0000256" key="2">
    <source>
        <dbReference type="ARBA" id="ARBA00022670"/>
    </source>
</evidence>
<evidence type="ECO:0000313" key="6">
    <source>
        <dbReference type="EMBL" id="GAA3863541.1"/>
    </source>
</evidence>
<dbReference type="Pfam" id="PF00877">
    <property type="entry name" value="NLPC_P60"/>
    <property type="match status" value="1"/>
</dbReference>
<gene>
    <name evidence="6" type="ORF">GCM10022381_04410</name>
</gene>
<dbReference type="InterPro" id="IPR038765">
    <property type="entry name" value="Papain-like_cys_pep_sf"/>
</dbReference>
<protein>
    <recommendedName>
        <fullName evidence="5">NlpC/P60 domain-containing protein</fullName>
    </recommendedName>
</protein>
<reference evidence="7" key="1">
    <citation type="journal article" date="2019" name="Int. J. Syst. Evol. Microbiol.">
        <title>The Global Catalogue of Microorganisms (GCM) 10K type strain sequencing project: providing services to taxonomists for standard genome sequencing and annotation.</title>
        <authorList>
            <consortium name="The Broad Institute Genomics Platform"/>
            <consortium name="The Broad Institute Genome Sequencing Center for Infectious Disease"/>
            <person name="Wu L."/>
            <person name="Ma J."/>
        </authorList>
    </citation>
    <scope>NUCLEOTIDE SEQUENCE [LARGE SCALE GENOMIC DNA]</scope>
    <source>
        <strain evidence="7">JCM 17021</strain>
    </source>
</reference>
<evidence type="ECO:0000313" key="7">
    <source>
        <dbReference type="Proteomes" id="UP001501803"/>
    </source>
</evidence>
<dbReference type="Gene3D" id="3.90.1720.10">
    <property type="entry name" value="endopeptidase domain like (from Nostoc punctiforme)"/>
    <property type="match status" value="1"/>
</dbReference>
<evidence type="ECO:0000259" key="5">
    <source>
        <dbReference type="PROSITE" id="PS51935"/>
    </source>
</evidence>
<dbReference type="EMBL" id="BAABCN010000002">
    <property type="protein sequence ID" value="GAA3863541.1"/>
    <property type="molecule type" value="Genomic_DNA"/>
</dbReference>
<dbReference type="SUPFAM" id="SSF54001">
    <property type="entry name" value="Cysteine proteinases"/>
    <property type="match status" value="1"/>
</dbReference>
<keyword evidence="2" id="KW-0645">Protease</keyword>
<evidence type="ECO:0000256" key="3">
    <source>
        <dbReference type="ARBA" id="ARBA00022801"/>
    </source>
</evidence>
<keyword evidence="3" id="KW-0378">Hydrolase</keyword>
<comment type="similarity">
    <text evidence="1">Belongs to the peptidase C40 family.</text>
</comment>
<sequence length="248" mass="24547">MAMIEAVARISEIESRVLELTGRTKAATNSSTNTASANAASFDAALGAAGATNGTSSLTTTGVTGTGPGVSGNAIVEAAKKYLGVPYVFGGEDASGMDCSGLVQRVLADLGVDAPRVVSTQQSMGTEVGSLADAQPGDLIVTHNADHIVIYAGDGMIIHAPYEGRNVSLQPNYLTDADIQTIRRVSTPSSVASSAASTVSGAVSAQSGVSAATLNSLITSMGGTASASPSVADLIAAAQMSMFAGSGS</sequence>
<name>A0ABP7K2M2_9MICO</name>
<organism evidence="6 7">
    <name type="scientific">Leifsonia kafniensis</name>
    <dbReference type="NCBI Taxonomy" id="475957"/>
    <lineage>
        <taxon>Bacteria</taxon>
        <taxon>Bacillati</taxon>
        <taxon>Actinomycetota</taxon>
        <taxon>Actinomycetes</taxon>
        <taxon>Micrococcales</taxon>
        <taxon>Microbacteriaceae</taxon>
        <taxon>Leifsonia</taxon>
    </lineage>
</organism>
<dbReference type="Proteomes" id="UP001501803">
    <property type="component" value="Unassembled WGS sequence"/>
</dbReference>
<comment type="caution">
    <text evidence="6">The sequence shown here is derived from an EMBL/GenBank/DDBJ whole genome shotgun (WGS) entry which is preliminary data.</text>
</comment>